<dbReference type="InterPro" id="IPR029787">
    <property type="entry name" value="Nucleotide_cyclase"/>
</dbReference>
<reference evidence="4" key="1">
    <citation type="journal article" date="2019" name="Int. J. Syst. Evol. Microbiol.">
        <title>The Global Catalogue of Microorganisms (GCM) 10K type strain sequencing project: providing services to taxonomists for standard genome sequencing and annotation.</title>
        <authorList>
            <consortium name="The Broad Institute Genomics Platform"/>
            <consortium name="The Broad Institute Genome Sequencing Center for Infectious Disease"/>
            <person name="Wu L."/>
            <person name="Ma J."/>
        </authorList>
    </citation>
    <scope>NUCLEOTIDE SEQUENCE [LARGE SCALE GENOMIC DNA]</scope>
    <source>
        <strain evidence="4">JCM 6921</strain>
    </source>
</reference>
<comment type="caution">
    <text evidence="3">The sequence shown here is derived from an EMBL/GenBank/DDBJ whole genome shotgun (WGS) entry which is preliminary data.</text>
</comment>
<dbReference type="PROSITE" id="PS50887">
    <property type="entry name" value="GGDEF"/>
    <property type="match status" value="1"/>
</dbReference>
<feature type="compositionally biased region" description="Low complexity" evidence="1">
    <location>
        <begin position="371"/>
        <end position="391"/>
    </location>
</feature>
<feature type="domain" description="GGDEF" evidence="2">
    <location>
        <begin position="55"/>
        <end position="198"/>
    </location>
</feature>
<gene>
    <name evidence="3" type="ORF">GCM10010420_11900</name>
</gene>
<dbReference type="PANTHER" id="PTHR45138">
    <property type="entry name" value="REGULATORY COMPONENTS OF SENSORY TRANSDUCTION SYSTEM"/>
    <property type="match status" value="1"/>
</dbReference>
<dbReference type="SUPFAM" id="SSF55073">
    <property type="entry name" value="Nucleotide cyclase"/>
    <property type="match status" value="1"/>
</dbReference>
<dbReference type="EMBL" id="BAAATJ010000003">
    <property type="protein sequence ID" value="GAA2389777.1"/>
    <property type="molecule type" value="Genomic_DNA"/>
</dbReference>
<organism evidence="3 4">
    <name type="scientific">Streptomyces glaucosporus</name>
    <dbReference type="NCBI Taxonomy" id="284044"/>
    <lineage>
        <taxon>Bacteria</taxon>
        <taxon>Bacillati</taxon>
        <taxon>Actinomycetota</taxon>
        <taxon>Actinomycetes</taxon>
        <taxon>Kitasatosporales</taxon>
        <taxon>Streptomycetaceae</taxon>
        <taxon>Streptomyces</taxon>
    </lineage>
</organism>
<keyword evidence="4" id="KW-1185">Reference proteome</keyword>
<dbReference type="RefSeq" id="WP_344629773.1">
    <property type="nucleotide sequence ID" value="NZ_BAAATJ010000003.1"/>
</dbReference>
<accession>A0ABP5UZB6</accession>
<feature type="region of interest" description="Disordered" evidence="1">
    <location>
        <begin position="1"/>
        <end position="25"/>
    </location>
</feature>
<evidence type="ECO:0000313" key="3">
    <source>
        <dbReference type="EMBL" id="GAA2389777.1"/>
    </source>
</evidence>
<dbReference type="NCBIfam" id="TIGR00254">
    <property type="entry name" value="GGDEF"/>
    <property type="match status" value="1"/>
</dbReference>
<name>A0ABP5UZB6_9ACTN</name>
<protein>
    <recommendedName>
        <fullName evidence="2">GGDEF domain-containing protein</fullName>
    </recommendedName>
</protein>
<feature type="region of interest" description="Disordered" evidence="1">
    <location>
        <begin position="367"/>
        <end position="391"/>
    </location>
</feature>
<dbReference type="Gene3D" id="3.30.70.270">
    <property type="match status" value="1"/>
</dbReference>
<dbReference type="Pfam" id="PF00990">
    <property type="entry name" value="GGDEF"/>
    <property type="match status" value="1"/>
</dbReference>
<dbReference type="InterPro" id="IPR043128">
    <property type="entry name" value="Rev_trsase/Diguanyl_cyclase"/>
</dbReference>
<dbReference type="SMART" id="SM00267">
    <property type="entry name" value="GGDEF"/>
    <property type="match status" value="1"/>
</dbReference>
<dbReference type="CDD" id="cd01949">
    <property type="entry name" value="GGDEF"/>
    <property type="match status" value="1"/>
</dbReference>
<dbReference type="InterPro" id="IPR050469">
    <property type="entry name" value="Diguanylate_Cyclase"/>
</dbReference>
<dbReference type="Proteomes" id="UP001500058">
    <property type="component" value="Unassembled WGS sequence"/>
</dbReference>
<sequence length="391" mass="41068">MSTVPRTSGEHASPPSCCPHGGHRPPTDDLTGLLVRRAWEIRASQALASARDRRRPLALVMGDLDRFKSVNDTYGHLAGDAVLRAVAEVLRRVEGAVAGRYGGHAGDEFLLLLPDAGAGEAMAAARRVRQEVRELSVPVPVGRGTTMTLTGITVSLGVCVRDPAASAPDGLSDLLLDADVALREVKRAGGDGVRLAGAPNAPVPASGLPPVPRPARHLPHDLPHAARPSWLPYGGTHRAVPAGVWWDAVRMPGRAGLRVLDAMLRYGDRPPGPVIGDLPGEAGPGVPGEEWEEWEERSRVYFLIPPRAADRWELPGARVLGRGSYVVVPDAAGLRPPGLHWLVPPAADRCLTSVRSLLRAMEAAEAEEAAETAGAAEAAGAAEETATAAPA</sequence>
<evidence type="ECO:0000259" key="2">
    <source>
        <dbReference type="PROSITE" id="PS50887"/>
    </source>
</evidence>
<dbReference type="InterPro" id="IPR000160">
    <property type="entry name" value="GGDEF_dom"/>
</dbReference>
<evidence type="ECO:0000256" key="1">
    <source>
        <dbReference type="SAM" id="MobiDB-lite"/>
    </source>
</evidence>
<dbReference type="PANTHER" id="PTHR45138:SF9">
    <property type="entry name" value="DIGUANYLATE CYCLASE DGCM-RELATED"/>
    <property type="match status" value="1"/>
</dbReference>
<proteinExistence type="predicted"/>
<evidence type="ECO:0000313" key="4">
    <source>
        <dbReference type="Proteomes" id="UP001500058"/>
    </source>
</evidence>